<dbReference type="RefSeq" id="WP_162412506.1">
    <property type="nucleotide sequence ID" value="NZ_JAHQXE010000001.1"/>
</dbReference>
<dbReference type="Proteomes" id="UP001166304">
    <property type="component" value="Unassembled WGS sequence"/>
</dbReference>
<evidence type="ECO:0000313" key="2">
    <source>
        <dbReference type="EMBL" id="MBV0900179.1"/>
    </source>
</evidence>
<keyword evidence="1" id="KW-0472">Membrane</keyword>
<feature type="transmembrane region" description="Helical" evidence="1">
    <location>
        <begin position="12"/>
        <end position="37"/>
    </location>
</feature>
<accession>A0AA41FYD1</accession>
<feature type="transmembrane region" description="Helical" evidence="1">
    <location>
        <begin position="132"/>
        <end position="152"/>
    </location>
</feature>
<feature type="transmembrane region" description="Helical" evidence="1">
    <location>
        <begin position="82"/>
        <end position="102"/>
    </location>
</feature>
<comment type="caution">
    <text evidence="2">The sequence shown here is derived from an EMBL/GenBank/DDBJ whole genome shotgun (WGS) entry which is preliminary data.</text>
</comment>
<feature type="transmembrane region" description="Helical" evidence="1">
    <location>
        <begin position="57"/>
        <end position="75"/>
    </location>
</feature>
<evidence type="ECO:0000313" key="3">
    <source>
        <dbReference type="Proteomes" id="UP001166304"/>
    </source>
</evidence>
<keyword evidence="1" id="KW-0812">Transmembrane</keyword>
<dbReference type="AlphaFoldDB" id="A0AA41FYD1"/>
<dbReference type="InterPro" id="IPR007404">
    <property type="entry name" value="YdjM-like"/>
</dbReference>
<proteinExistence type="predicted"/>
<dbReference type="EMBL" id="JAHQXE010000001">
    <property type="protein sequence ID" value="MBV0900179.1"/>
    <property type="molecule type" value="Genomic_DNA"/>
</dbReference>
<sequence>MHRTGHYGVALAVYAPIGAVVSAAGFESLAVAGGVVAVGGAMTPDLDLRVPGISHRGITHTVWFALAAGVLLGIAGYAVDSVAAGVVGALAGVVLVGAHLLADALTPMGIRPFAPINGREYSLDVTTASNPVANYTLLAAGVLVAVGTLVLVRGGA</sequence>
<evidence type="ECO:0000256" key="1">
    <source>
        <dbReference type="SAM" id="Phobius"/>
    </source>
</evidence>
<name>A0AA41FYD1_9EURY</name>
<keyword evidence="2" id="KW-0378">Hydrolase</keyword>
<gene>
    <name evidence="2" type="ORF">KTS37_00115</name>
</gene>
<protein>
    <submittedName>
        <fullName evidence="2">Metal-dependent hydrolase</fullName>
    </submittedName>
</protein>
<organism evidence="2 3">
    <name type="scientific">Haloarcula salina</name>
    <dbReference type="NCBI Taxonomy" id="1429914"/>
    <lineage>
        <taxon>Archaea</taxon>
        <taxon>Methanobacteriati</taxon>
        <taxon>Methanobacteriota</taxon>
        <taxon>Stenosarchaea group</taxon>
        <taxon>Halobacteria</taxon>
        <taxon>Halobacteriales</taxon>
        <taxon>Haloarculaceae</taxon>
        <taxon>Haloarcula</taxon>
    </lineage>
</organism>
<keyword evidence="1" id="KW-1133">Transmembrane helix</keyword>
<dbReference type="GO" id="GO:0016787">
    <property type="term" value="F:hydrolase activity"/>
    <property type="evidence" value="ECO:0007669"/>
    <property type="project" value="UniProtKB-KW"/>
</dbReference>
<dbReference type="Pfam" id="PF04307">
    <property type="entry name" value="YdjM"/>
    <property type="match status" value="1"/>
</dbReference>
<keyword evidence="3" id="KW-1185">Reference proteome</keyword>
<reference evidence="2" key="1">
    <citation type="submission" date="2021-06" db="EMBL/GenBank/DDBJ databases">
        <title>New haloarchaea isolates fom saline soil.</title>
        <authorList>
            <person name="Duran-Viseras A."/>
            <person name="Sanchez-Porro C.S."/>
            <person name="Ventosa A."/>
        </authorList>
    </citation>
    <scope>NUCLEOTIDE SEQUENCE</scope>
    <source>
        <strain evidence="2">JCM 18369</strain>
    </source>
</reference>